<dbReference type="RefSeq" id="WP_083943606.1">
    <property type="nucleotide sequence ID" value="NZ_FTMS01000001.1"/>
</dbReference>
<dbReference type="Pfam" id="PF00072">
    <property type="entry name" value="Response_reg"/>
    <property type="match status" value="1"/>
</dbReference>
<dbReference type="PANTHER" id="PTHR44591:SF21">
    <property type="entry name" value="TWO-COMPONENT RESPONSE REGULATOR"/>
    <property type="match status" value="1"/>
</dbReference>
<dbReference type="InterPro" id="IPR011006">
    <property type="entry name" value="CheY-like_superfamily"/>
</dbReference>
<feature type="compositionally biased region" description="Basic and acidic residues" evidence="3">
    <location>
        <begin position="130"/>
        <end position="141"/>
    </location>
</feature>
<evidence type="ECO:0000313" key="6">
    <source>
        <dbReference type="Proteomes" id="UP000186400"/>
    </source>
</evidence>
<dbReference type="CDD" id="cd17534">
    <property type="entry name" value="REC_DC-like"/>
    <property type="match status" value="1"/>
</dbReference>
<feature type="domain" description="Response regulatory" evidence="4">
    <location>
        <begin position="7"/>
        <end position="122"/>
    </location>
</feature>
<dbReference type="SUPFAM" id="SSF52172">
    <property type="entry name" value="CheY-like"/>
    <property type="match status" value="1"/>
</dbReference>
<feature type="modified residue" description="4-aspartylphosphate" evidence="2">
    <location>
        <position position="57"/>
    </location>
</feature>
<evidence type="ECO:0000256" key="3">
    <source>
        <dbReference type="SAM" id="MobiDB-lite"/>
    </source>
</evidence>
<dbReference type="OrthoDB" id="5343928at2"/>
<dbReference type="InterPro" id="IPR001789">
    <property type="entry name" value="Sig_transdc_resp-reg_receiver"/>
</dbReference>
<keyword evidence="1 2" id="KW-0597">Phosphoprotein</keyword>
<dbReference type="STRING" id="159291.SAMN05920897_10162"/>
<dbReference type="Proteomes" id="UP000186400">
    <property type="component" value="Unassembled WGS sequence"/>
</dbReference>
<accession>A0A1N6N604</accession>
<dbReference type="PANTHER" id="PTHR44591">
    <property type="entry name" value="STRESS RESPONSE REGULATOR PROTEIN 1"/>
    <property type="match status" value="1"/>
</dbReference>
<evidence type="ECO:0000259" key="4">
    <source>
        <dbReference type="PROSITE" id="PS50110"/>
    </source>
</evidence>
<dbReference type="GO" id="GO:0000160">
    <property type="term" value="P:phosphorelay signal transduction system"/>
    <property type="evidence" value="ECO:0007669"/>
    <property type="project" value="InterPro"/>
</dbReference>
<dbReference type="InterPro" id="IPR050595">
    <property type="entry name" value="Bact_response_regulator"/>
</dbReference>
<dbReference type="EMBL" id="FTMS01000001">
    <property type="protein sequence ID" value="SIP87514.1"/>
    <property type="molecule type" value="Genomic_DNA"/>
</dbReference>
<dbReference type="AlphaFoldDB" id="A0A1N6N604"/>
<dbReference type="PROSITE" id="PS50110">
    <property type="entry name" value="RESPONSE_REGULATORY"/>
    <property type="match status" value="1"/>
</dbReference>
<keyword evidence="6" id="KW-1185">Reference proteome</keyword>
<protein>
    <submittedName>
        <fullName evidence="5">Response regulator receiver domain-containing protein</fullName>
    </submittedName>
</protein>
<reference evidence="5 6" key="1">
    <citation type="submission" date="2017-01" db="EMBL/GenBank/DDBJ databases">
        <authorList>
            <person name="Mah S.A."/>
            <person name="Swanson W.J."/>
            <person name="Moy G.W."/>
            <person name="Vacquier V.D."/>
        </authorList>
    </citation>
    <scope>NUCLEOTIDE SEQUENCE [LARGE SCALE GENOMIC DNA]</scope>
    <source>
        <strain evidence="5 6">ASpG1</strain>
    </source>
</reference>
<evidence type="ECO:0000256" key="2">
    <source>
        <dbReference type="PROSITE-ProRule" id="PRU00169"/>
    </source>
</evidence>
<gene>
    <name evidence="5" type="ORF">SAMN05920897_10162</name>
</gene>
<feature type="region of interest" description="Disordered" evidence="3">
    <location>
        <begin position="116"/>
        <end position="141"/>
    </location>
</feature>
<dbReference type="SMART" id="SM00448">
    <property type="entry name" value="REC"/>
    <property type="match status" value="1"/>
</dbReference>
<organism evidence="5 6">
    <name type="scientific">Alkalispirochaeta americana</name>
    <dbReference type="NCBI Taxonomy" id="159291"/>
    <lineage>
        <taxon>Bacteria</taxon>
        <taxon>Pseudomonadati</taxon>
        <taxon>Spirochaetota</taxon>
        <taxon>Spirochaetia</taxon>
        <taxon>Spirochaetales</taxon>
        <taxon>Spirochaetaceae</taxon>
        <taxon>Alkalispirochaeta</taxon>
    </lineage>
</organism>
<evidence type="ECO:0000313" key="5">
    <source>
        <dbReference type="EMBL" id="SIP87514.1"/>
    </source>
</evidence>
<dbReference type="Gene3D" id="3.40.50.2300">
    <property type="match status" value="1"/>
</dbReference>
<sequence>MAERSLAVLIVEDEVFIALHLALELEAEGHCVVDRVASGQEALRCLRSRPVDLVLMDIGLAGPLDGIQTAGQIRDFSRVPIVFMTGYADRLHQEAVTAVDPLGCLVKPAGVRELKPLLERASTPQSSRTMSDRNASEEPLG</sequence>
<proteinExistence type="predicted"/>
<evidence type="ECO:0000256" key="1">
    <source>
        <dbReference type="ARBA" id="ARBA00022553"/>
    </source>
</evidence>
<name>A0A1N6N604_9SPIO</name>